<proteinExistence type="predicted"/>
<organism evidence="2 3">
    <name type="scientific">Microbacterium rhizosphaerae</name>
    <dbReference type="NCBI Taxonomy" id="1678237"/>
    <lineage>
        <taxon>Bacteria</taxon>
        <taxon>Bacillati</taxon>
        <taxon>Actinomycetota</taxon>
        <taxon>Actinomycetes</taxon>
        <taxon>Micrococcales</taxon>
        <taxon>Microbacteriaceae</taxon>
        <taxon>Microbacterium</taxon>
    </lineage>
</organism>
<dbReference type="Proteomes" id="UP001323798">
    <property type="component" value="Chromosome"/>
</dbReference>
<feature type="transmembrane region" description="Helical" evidence="1">
    <location>
        <begin position="171"/>
        <end position="197"/>
    </location>
</feature>
<keyword evidence="3" id="KW-1185">Reference proteome</keyword>
<feature type="transmembrane region" description="Helical" evidence="1">
    <location>
        <begin position="97"/>
        <end position="117"/>
    </location>
</feature>
<feature type="transmembrane region" description="Helical" evidence="1">
    <location>
        <begin position="71"/>
        <end position="91"/>
    </location>
</feature>
<gene>
    <name evidence="2" type="ORF">SM116_01705</name>
</gene>
<evidence type="ECO:0000313" key="2">
    <source>
        <dbReference type="EMBL" id="WPR90028.1"/>
    </source>
</evidence>
<feature type="transmembrane region" description="Helical" evidence="1">
    <location>
        <begin position="40"/>
        <end position="64"/>
    </location>
</feature>
<name>A0ABZ0SN19_9MICO</name>
<keyword evidence="1" id="KW-1133">Transmembrane helix</keyword>
<keyword evidence="1" id="KW-0812">Transmembrane</keyword>
<accession>A0ABZ0SN19</accession>
<evidence type="ECO:0000256" key="1">
    <source>
        <dbReference type="SAM" id="Phobius"/>
    </source>
</evidence>
<feature type="transmembrane region" description="Helical" evidence="1">
    <location>
        <begin position="12"/>
        <end position="34"/>
    </location>
</feature>
<evidence type="ECO:0000313" key="3">
    <source>
        <dbReference type="Proteomes" id="UP001323798"/>
    </source>
</evidence>
<feature type="transmembrane region" description="Helical" evidence="1">
    <location>
        <begin position="138"/>
        <end position="159"/>
    </location>
</feature>
<dbReference type="RefSeq" id="WP_320942742.1">
    <property type="nucleotide sequence ID" value="NZ_BAABEU010000003.1"/>
</dbReference>
<sequence>MPSRPAARTLEVRHLQLIRALLAAVAAIMITFSADHGAGYGLSVFSGYVVTLGLVLLLGAWMIYRKGSRAAVLSIGILSLVAGMVTGVPVYRSITLFFVVVIGWALVSGLIEGISGLRGMRRAAASGDRIARSDARDGLVVGAITVLLGLGLLLVPAQYSLNYVIAEAHRSFTLTGIAIAVGIFGGYAAVVAVYLGIAGLSPRRSAPVVDAAQVAAHPDSEESA</sequence>
<keyword evidence="1" id="KW-0472">Membrane</keyword>
<dbReference type="EMBL" id="CP139368">
    <property type="protein sequence ID" value="WPR90028.1"/>
    <property type="molecule type" value="Genomic_DNA"/>
</dbReference>
<reference evidence="2 3" key="1">
    <citation type="submission" date="2023-11" db="EMBL/GenBank/DDBJ databases">
        <title>Genome sequence of Microbacterium rhizosphaerae KACC 19337.</title>
        <authorList>
            <person name="Choi H."/>
            <person name="Kim S."/>
            <person name="Kim Y."/>
            <person name="Kwon S.-W."/>
            <person name="Heo J."/>
        </authorList>
    </citation>
    <scope>NUCLEOTIDE SEQUENCE [LARGE SCALE GENOMIC DNA]</scope>
    <source>
        <strain evidence="2 3">KACC 19337</strain>
    </source>
</reference>
<protein>
    <submittedName>
        <fullName evidence="2">Acyl-CoA synthetase</fullName>
    </submittedName>
</protein>